<reference evidence="1" key="1">
    <citation type="journal article" date="2021" name="Nat. Commun.">
        <title>Genetic determinants of endophytism in the Arabidopsis root mycobiome.</title>
        <authorList>
            <person name="Mesny F."/>
            <person name="Miyauchi S."/>
            <person name="Thiergart T."/>
            <person name="Pickel B."/>
            <person name="Atanasova L."/>
            <person name="Karlsson M."/>
            <person name="Huettel B."/>
            <person name="Barry K.W."/>
            <person name="Haridas S."/>
            <person name="Chen C."/>
            <person name="Bauer D."/>
            <person name="Andreopoulos W."/>
            <person name="Pangilinan J."/>
            <person name="LaButti K."/>
            <person name="Riley R."/>
            <person name="Lipzen A."/>
            <person name="Clum A."/>
            <person name="Drula E."/>
            <person name="Henrissat B."/>
            <person name="Kohler A."/>
            <person name="Grigoriev I.V."/>
            <person name="Martin F.M."/>
            <person name="Hacquard S."/>
        </authorList>
    </citation>
    <scope>NUCLEOTIDE SEQUENCE</scope>
    <source>
        <strain evidence="1">MPI-CAGE-CH-0230</strain>
    </source>
</reference>
<protein>
    <submittedName>
        <fullName evidence="1">Uncharacterized protein</fullName>
    </submittedName>
</protein>
<dbReference type="RefSeq" id="XP_046009004.1">
    <property type="nucleotide sequence ID" value="XM_046148486.1"/>
</dbReference>
<evidence type="ECO:0000313" key="1">
    <source>
        <dbReference type="EMBL" id="KAH7025787.1"/>
    </source>
</evidence>
<dbReference type="GeneID" id="70178032"/>
<organism evidence="1 2">
    <name type="scientific">Microdochium trichocladiopsis</name>
    <dbReference type="NCBI Taxonomy" id="1682393"/>
    <lineage>
        <taxon>Eukaryota</taxon>
        <taxon>Fungi</taxon>
        <taxon>Dikarya</taxon>
        <taxon>Ascomycota</taxon>
        <taxon>Pezizomycotina</taxon>
        <taxon>Sordariomycetes</taxon>
        <taxon>Xylariomycetidae</taxon>
        <taxon>Xylariales</taxon>
        <taxon>Microdochiaceae</taxon>
        <taxon>Microdochium</taxon>
    </lineage>
</organism>
<accession>A0A9P8XZ42</accession>
<sequence>MMGLWEINAKRPHQATGDESIAHAWKSSRCATRGMRSTTRTAQLPNCGMNTPSLSSSHDRLLVDAAVNRIDRLARCRGYSDKPYPTQESFMSGNLDGARGREGRGSERAREACEHYVSRCSTALQETAQVRRFIRPRALSSVPLFGWRRITHSRLLARRVLGGRD</sequence>
<dbReference type="Proteomes" id="UP000756346">
    <property type="component" value="Unassembled WGS sequence"/>
</dbReference>
<comment type="caution">
    <text evidence="1">The sequence shown here is derived from an EMBL/GenBank/DDBJ whole genome shotgun (WGS) entry which is preliminary data.</text>
</comment>
<proteinExistence type="predicted"/>
<evidence type="ECO:0000313" key="2">
    <source>
        <dbReference type="Proteomes" id="UP000756346"/>
    </source>
</evidence>
<keyword evidence="2" id="KW-1185">Reference proteome</keyword>
<dbReference type="EMBL" id="JAGTJQ010000008">
    <property type="protein sequence ID" value="KAH7025787.1"/>
    <property type="molecule type" value="Genomic_DNA"/>
</dbReference>
<name>A0A9P8XZ42_9PEZI</name>
<dbReference type="AlphaFoldDB" id="A0A9P8XZ42"/>
<gene>
    <name evidence="1" type="ORF">B0I36DRAFT_149084</name>
</gene>